<dbReference type="RefSeq" id="WP_317747260.1">
    <property type="nucleotide sequence ID" value="NZ_JAWLUP010000112.1"/>
</dbReference>
<evidence type="ECO:0000313" key="2">
    <source>
        <dbReference type="Proteomes" id="UP001185863"/>
    </source>
</evidence>
<dbReference type="Proteomes" id="UP001185863">
    <property type="component" value="Unassembled WGS sequence"/>
</dbReference>
<sequence>MRVGPASEGWLEPSLEGLLEPFLEVTLEGWLERRLEGVLEGGRTERGRDTPVQHADAETWGKAFTPVDKCGDDGESLWTERVEL</sequence>
<accession>A0AAE5A8M6</accession>
<proteinExistence type="predicted"/>
<name>A0AAE5A8M6_9NOCA</name>
<organism evidence="1 2">
    <name type="scientific">Rhodococcus oxybenzonivorans</name>
    <dbReference type="NCBI Taxonomy" id="1990687"/>
    <lineage>
        <taxon>Bacteria</taxon>
        <taxon>Bacillati</taxon>
        <taxon>Actinomycetota</taxon>
        <taxon>Actinomycetes</taxon>
        <taxon>Mycobacteriales</taxon>
        <taxon>Nocardiaceae</taxon>
        <taxon>Rhodococcus</taxon>
    </lineage>
</organism>
<comment type="caution">
    <text evidence="1">The sequence shown here is derived from an EMBL/GenBank/DDBJ whole genome shotgun (WGS) entry which is preliminary data.</text>
</comment>
<protein>
    <submittedName>
        <fullName evidence="1">Uncharacterized protein</fullName>
    </submittedName>
</protein>
<dbReference type="AlphaFoldDB" id="A0AAE5A8M6"/>
<dbReference type="EMBL" id="JAWLUP010000112">
    <property type="protein sequence ID" value="MDV7267892.1"/>
    <property type="molecule type" value="Genomic_DNA"/>
</dbReference>
<evidence type="ECO:0000313" key="1">
    <source>
        <dbReference type="EMBL" id="MDV7267892.1"/>
    </source>
</evidence>
<reference evidence="1" key="1">
    <citation type="submission" date="2023-10" db="EMBL/GenBank/DDBJ databases">
        <title>Development of a sustainable strategy for remediation of hydrocarbon-contaminated territories based on the waste exchange concept.</title>
        <authorList>
            <person name="Krivoruchko A."/>
        </authorList>
    </citation>
    <scope>NUCLEOTIDE SEQUENCE</scope>
    <source>
        <strain evidence="1">IEGM 68</strain>
    </source>
</reference>
<gene>
    <name evidence="1" type="ORF">R4315_25555</name>
</gene>